<dbReference type="GO" id="GO:0005524">
    <property type="term" value="F:ATP binding"/>
    <property type="evidence" value="ECO:0007669"/>
    <property type="project" value="UniProtKB-KW"/>
</dbReference>
<name>A0A2Y9BCF3_9FIRM</name>
<keyword evidence="1" id="KW-0547">Nucleotide-binding</keyword>
<gene>
    <name evidence="4" type="ORF">A8806_10292</name>
</gene>
<dbReference type="Gene3D" id="3.40.50.300">
    <property type="entry name" value="P-loop containing nucleotide triphosphate hydrolases"/>
    <property type="match status" value="1"/>
</dbReference>
<keyword evidence="2" id="KW-0067">ATP-binding</keyword>
<dbReference type="InterPro" id="IPR027417">
    <property type="entry name" value="P-loop_NTPase"/>
</dbReference>
<reference evidence="4 5" key="1">
    <citation type="submission" date="2018-05" db="EMBL/GenBank/DDBJ databases">
        <title>The Hungate 1000. A catalogue of reference genomes from the rumen microbiome.</title>
        <authorList>
            <person name="Kelly W."/>
        </authorList>
    </citation>
    <scope>NUCLEOTIDE SEQUENCE [LARGE SCALE GENOMIC DNA]</scope>
    <source>
        <strain evidence="4 5">NLAE-zl-C242</strain>
    </source>
</reference>
<feature type="domain" description="ABC transporter" evidence="3">
    <location>
        <begin position="6"/>
        <end position="238"/>
    </location>
</feature>
<protein>
    <submittedName>
        <fullName evidence="4">ABC-type sugar transport system ATPase subunit</fullName>
    </submittedName>
</protein>
<dbReference type="PANTHER" id="PTHR43790">
    <property type="entry name" value="CARBOHYDRATE TRANSPORT ATP-BINDING PROTEIN MG119-RELATED"/>
    <property type="match status" value="1"/>
</dbReference>
<dbReference type="OrthoDB" id="1957039at2"/>
<evidence type="ECO:0000259" key="3">
    <source>
        <dbReference type="PROSITE" id="PS50893"/>
    </source>
</evidence>
<keyword evidence="5" id="KW-1185">Reference proteome</keyword>
<dbReference type="PROSITE" id="PS50893">
    <property type="entry name" value="ABC_TRANSPORTER_2"/>
    <property type="match status" value="1"/>
</dbReference>
<dbReference type="GO" id="GO:0016887">
    <property type="term" value="F:ATP hydrolysis activity"/>
    <property type="evidence" value="ECO:0007669"/>
    <property type="project" value="InterPro"/>
</dbReference>
<accession>A0A2Y9BCF3</accession>
<evidence type="ECO:0000313" key="4">
    <source>
        <dbReference type="EMBL" id="PWJ31236.1"/>
    </source>
</evidence>
<proteinExistence type="predicted"/>
<dbReference type="InterPro" id="IPR050107">
    <property type="entry name" value="ABC_carbohydrate_import_ATPase"/>
</dbReference>
<keyword evidence="4" id="KW-0813">Transport</keyword>
<organism evidence="4 5">
    <name type="scientific">Faecalicatena orotica</name>
    <dbReference type="NCBI Taxonomy" id="1544"/>
    <lineage>
        <taxon>Bacteria</taxon>
        <taxon>Bacillati</taxon>
        <taxon>Bacillota</taxon>
        <taxon>Clostridia</taxon>
        <taxon>Lachnospirales</taxon>
        <taxon>Lachnospiraceae</taxon>
        <taxon>Faecalicatena</taxon>
    </lineage>
</organism>
<sequence>MREHLLQIENLYFGGRDSAASALNISVYRNELISICSSSSLSVDSLKNAYKNHQMNGRLTFPDKKTVSLSKGTPLKYIYSISRYAHLVPALSITDNIFSLRKCSFPHFLYNSKHARIAAADLVDELNLPVNIDTPVSELTAAEEHLLLLAKAFVSSAKLIILDNIVEYYTYAELCLLLDLIKLLQDRGVTFLVFTNGPSLLTQMSDRIFVTQNYEITNILYHTEYSDKLLSSMMLGDDPHITNAKKSYPKEEILLSLDWSCLFADLPRMELHHQECLCVFNYNGSNIDDIYDLFTRYFPYELDGKTCTSYSSAVKNGLAPISISRIEDYFFRELSLRDNLTLPILHKISTAGIINKKLFNYCIHSSLEKMNGNSANGTDVLLKSVLLRWQLANPKLMLISDLNVTDSDRPEIYPVLNDINKSGAALVILSSNLYDCLYFADSLLVIRNSADYRFFHKSDSASFVQDVKSYVYGSRDIP</sequence>
<dbReference type="SUPFAM" id="SSF52540">
    <property type="entry name" value="P-loop containing nucleoside triphosphate hydrolases"/>
    <property type="match status" value="1"/>
</dbReference>
<keyword evidence="4" id="KW-0762">Sugar transport</keyword>
<dbReference type="Proteomes" id="UP000245845">
    <property type="component" value="Unassembled WGS sequence"/>
</dbReference>
<evidence type="ECO:0000256" key="1">
    <source>
        <dbReference type="ARBA" id="ARBA00022741"/>
    </source>
</evidence>
<dbReference type="PANTHER" id="PTHR43790:SF8">
    <property type="entry name" value="SUGAR ABC TRANSPORTER ATP-BINDING PROTEIN"/>
    <property type="match status" value="1"/>
</dbReference>
<comment type="caution">
    <text evidence="4">The sequence shown here is derived from an EMBL/GenBank/DDBJ whole genome shotgun (WGS) entry which is preliminary data.</text>
</comment>
<dbReference type="EMBL" id="QGDL01000002">
    <property type="protein sequence ID" value="PWJ31236.1"/>
    <property type="molecule type" value="Genomic_DNA"/>
</dbReference>
<dbReference type="InterPro" id="IPR003439">
    <property type="entry name" value="ABC_transporter-like_ATP-bd"/>
</dbReference>
<dbReference type="AlphaFoldDB" id="A0A2Y9BCF3"/>
<evidence type="ECO:0000313" key="5">
    <source>
        <dbReference type="Proteomes" id="UP000245845"/>
    </source>
</evidence>
<evidence type="ECO:0000256" key="2">
    <source>
        <dbReference type="ARBA" id="ARBA00022840"/>
    </source>
</evidence>
<dbReference type="RefSeq" id="WP_109729959.1">
    <property type="nucleotide sequence ID" value="NZ_BAAACK010000006.1"/>
</dbReference>